<keyword evidence="2" id="KW-1185">Reference proteome</keyword>
<dbReference type="Proteomes" id="UP000324222">
    <property type="component" value="Unassembled WGS sequence"/>
</dbReference>
<name>A0A5B7JAE6_PORTR</name>
<dbReference type="EMBL" id="VSRR010100067">
    <property type="protein sequence ID" value="MPC94851.1"/>
    <property type="molecule type" value="Genomic_DNA"/>
</dbReference>
<comment type="caution">
    <text evidence="1">The sequence shown here is derived from an EMBL/GenBank/DDBJ whole genome shotgun (WGS) entry which is preliminary data.</text>
</comment>
<sequence>MDSDGGKVLVVTVVVEGGLTGSGETPITTVQKSTQLEGKKKKVLRVMVWRAGAEEGPVRGWTREPPVTHSYTAHVPDWPAPRPVTA</sequence>
<evidence type="ECO:0000313" key="1">
    <source>
        <dbReference type="EMBL" id="MPC94851.1"/>
    </source>
</evidence>
<proteinExistence type="predicted"/>
<organism evidence="1 2">
    <name type="scientific">Portunus trituberculatus</name>
    <name type="common">Swimming crab</name>
    <name type="synonym">Neptunus trituberculatus</name>
    <dbReference type="NCBI Taxonomy" id="210409"/>
    <lineage>
        <taxon>Eukaryota</taxon>
        <taxon>Metazoa</taxon>
        <taxon>Ecdysozoa</taxon>
        <taxon>Arthropoda</taxon>
        <taxon>Crustacea</taxon>
        <taxon>Multicrustacea</taxon>
        <taxon>Malacostraca</taxon>
        <taxon>Eumalacostraca</taxon>
        <taxon>Eucarida</taxon>
        <taxon>Decapoda</taxon>
        <taxon>Pleocyemata</taxon>
        <taxon>Brachyura</taxon>
        <taxon>Eubrachyura</taxon>
        <taxon>Portunoidea</taxon>
        <taxon>Portunidae</taxon>
        <taxon>Portuninae</taxon>
        <taxon>Portunus</taxon>
    </lineage>
</organism>
<gene>
    <name evidence="1" type="ORF">E2C01_090039</name>
</gene>
<accession>A0A5B7JAE6</accession>
<dbReference type="AlphaFoldDB" id="A0A5B7JAE6"/>
<protein>
    <submittedName>
        <fullName evidence="1">Uncharacterized protein</fullName>
    </submittedName>
</protein>
<evidence type="ECO:0000313" key="2">
    <source>
        <dbReference type="Proteomes" id="UP000324222"/>
    </source>
</evidence>
<reference evidence="1 2" key="1">
    <citation type="submission" date="2019-05" db="EMBL/GenBank/DDBJ databases">
        <title>Another draft genome of Portunus trituberculatus and its Hox gene families provides insights of decapod evolution.</title>
        <authorList>
            <person name="Jeong J.-H."/>
            <person name="Song I."/>
            <person name="Kim S."/>
            <person name="Choi T."/>
            <person name="Kim D."/>
            <person name="Ryu S."/>
            <person name="Kim W."/>
        </authorList>
    </citation>
    <scope>NUCLEOTIDE SEQUENCE [LARGE SCALE GENOMIC DNA]</scope>
    <source>
        <tissue evidence="1">Muscle</tissue>
    </source>
</reference>